<protein>
    <recommendedName>
        <fullName evidence="2">Galactose oxidase-like Early set domain-containing protein</fullName>
    </recommendedName>
</protein>
<evidence type="ECO:0000256" key="1">
    <source>
        <dbReference type="SAM" id="Phobius"/>
    </source>
</evidence>
<evidence type="ECO:0000313" key="3">
    <source>
        <dbReference type="EMBL" id="CAE6426157.1"/>
    </source>
</evidence>
<sequence>MYRLDHGPLSTEWNVSIHHLLMMVNYGATFILSVSIPSSAASVRVMLIDLGSITHFIHMGQKVVYLASNLSADRRPLTALGTPDAPVYSSGPGLIFVITNDVQSMAERLTIGTSASPPKDDAAIAK</sequence>
<dbReference type="AlphaFoldDB" id="A0A8H3AMF2"/>
<keyword evidence="1" id="KW-1133">Transmembrane helix</keyword>
<reference evidence="3" key="1">
    <citation type="submission" date="2021-01" db="EMBL/GenBank/DDBJ databases">
        <authorList>
            <person name="Kaushik A."/>
        </authorList>
    </citation>
    <scope>NUCLEOTIDE SEQUENCE</scope>
    <source>
        <strain evidence="3">AG1-1C</strain>
    </source>
</reference>
<dbReference type="EMBL" id="CAJMWS010000324">
    <property type="protein sequence ID" value="CAE6426157.1"/>
    <property type="molecule type" value="Genomic_DNA"/>
</dbReference>
<keyword evidence="1" id="KW-0472">Membrane</keyword>
<evidence type="ECO:0000313" key="4">
    <source>
        <dbReference type="Proteomes" id="UP000663846"/>
    </source>
</evidence>
<accession>A0A8H3AMF2</accession>
<keyword evidence="1" id="KW-0812">Transmembrane</keyword>
<proteinExistence type="predicted"/>
<dbReference type="Gene3D" id="2.60.40.10">
    <property type="entry name" value="Immunoglobulins"/>
    <property type="match status" value="1"/>
</dbReference>
<dbReference type="InterPro" id="IPR015202">
    <property type="entry name" value="GO-like_E_set"/>
</dbReference>
<feature type="transmembrane region" description="Helical" evidence="1">
    <location>
        <begin position="20"/>
        <end position="43"/>
    </location>
</feature>
<name>A0A8H3AMF2_9AGAM</name>
<organism evidence="3 4">
    <name type="scientific">Rhizoctonia solani</name>
    <dbReference type="NCBI Taxonomy" id="456999"/>
    <lineage>
        <taxon>Eukaryota</taxon>
        <taxon>Fungi</taxon>
        <taxon>Dikarya</taxon>
        <taxon>Basidiomycota</taxon>
        <taxon>Agaricomycotina</taxon>
        <taxon>Agaricomycetes</taxon>
        <taxon>Cantharellales</taxon>
        <taxon>Ceratobasidiaceae</taxon>
        <taxon>Rhizoctonia</taxon>
    </lineage>
</organism>
<evidence type="ECO:0000259" key="2">
    <source>
        <dbReference type="Pfam" id="PF09118"/>
    </source>
</evidence>
<dbReference type="Proteomes" id="UP000663846">
    <property type="component" value="Unassembled WGS sequence"/>
</dbReference>
<dbReference type="Pfam" id="PF09118">
    <property type="entry name" value="GO-like_E_set"/>
    <property type="match status" value="1"/>
</dbReference>
<gene>
    <name evidence="3" type="ORF">RDB_LOCUS96551</name>
</gene>
<feature type="domain" description="Galactose oxidase-like Early set" evidence="2">
    <location>
        <begin position="23"/>
        <end position="110"/>
    </location>
</feature>
<dbReference type="InterPro" id="IPR014756">
    <property type="entry name" value="Ig_E-set"/>
</dbReference>
<comment type="caution">
    <text evidence="3">The sequence shown here is derived from an EMBL/GenBank/DDBJ whole genome shotgun (WGS) entry which is preliminary data.</text>
</comment>
<dbReference type="SUPFAM" id="SSF81296">
    <property type="entry name" value="E set domains"/>
    <property type="match status" value="1"/>
</dbReference>
<dbReference type="InterPro" id="IPR013783">
    <property type="entry name" value="Ig-like_fold"/>
</dbReference>